<feature type="coiled-coil region" evidence="8">
    <location>
        <begin position="527"/>
        <end position="561"/>
    </location>
</feature>
<protein>
    <submittedName>
        <fullName evidence="11">Dolichyl-phosphate-mannose-protein mannosyltransferase</fullName>
    </submittedName>
</protein>
<feature type="transmembrane region" description="Helical" evidence="10">
    <location>
        <begin position="138"/>
        <end position="159"/>
    </location>
</feature>
<feature type="transmembrane region" description="Helical" evidence="10">
    <location>
        <begin position="218"/>
        <end position="235"/>
    </location>
</feature>
<feature type="transmembrane region" description="Helical" evidence="10">
    <location>
        <begin position="81"/>
        <end position="101"/>
    </location>
</feature>
<dbReference type="PANTHER" id="PTHR33908">
    <property type="entry name" value="MANNOSYLTRANSFERASE YKCB-RELATED"/>
    <property type="match status" value="1"/>
</dbReference>
<feature type="transmembrane region" description="Helical" evidence="10">
    <location>
        <begin position="7"/>
        <end position="25"/>
    </location>
</feature>
<feature type="compositionally biased region" description="Basic and acidic residues" evidence="9">
    <location>
        <begin position="581"/>
        <end position="603"/>
    </location>
</feature>
<dbReference type="GO" id="GO:0016763">
    <property type="term" value="F:pentosyltransferase activity"/>
    <property type="evidence" value="ECO:0007669"/>
    <property type="project" value="TreeGrafter"/>
</dbReference>
<evidence type="ECO:0000256" key="3">
    <source>
        <dbReference type="ARBA" id="ARBA00022676"/>
    </source>
</evidence>
<keyword evidence="5 10" id="KW-0812">Transmembrane</keyword>
<feature type="transmembrane region" description="Helical" evidence="10">
    <location>
        <begin position="470"/>
        <end position="487"/>
    </location>
</feature>
<evidence type="ECO:0000256" key="7">
    <source>
        <dbReference type="ARBA" id="ARBA00023136"/>
    </source>
</evidence>
<evidence type="ECO:0000256" key="6">
    <source>
        <dbReference type="ARBA" id="ARBA00022989"/>
    </source>
</evidence>
<keyword evidence="6 10" id="KW-1133">Transmembrane helix</keyword>
<evidence type="ECO:0000256" key="1">
    <source>
        <dbReference type="ARBA" id="ARBA00004651"/>
    </source>
</evidence>
<dbReference type="EMBL" id="QGGY01000010">
    <property type="protein sequence ID" value="PWJ74066.1"/>
    <property type="molecule type" value="Genomic_DNA"/>
</dbReference>
<dbReference type="GO" id="GO:0005886">
    <property type="term" value="C:plasma membrane"/>
    <property type="evidence" value="ECO:0007669"/>
    <property type="project" value="UniProtKB-SubCell"/>
</dbReference>
<accession>A0AB73T1R3</accession>
<name>A0AB73T1R3_9FIRM</name>
<keyword evidence="8" id="KW-0175">Coiled coil</keyword>
<dbReference type="PANTHER" id="PTHR33908:SF11">
    <property type="entry name" value="MEMBRANE PROTEIN"/>
    <property type="match status" value="1"/>
</dbReference>
<feature type="region of interest" description="Disordered" evidence="9">
    <location>
        <begin position="580"/>
        <end position="603"/>
    </location>
</feature>
<dbReference type="GO" id="GO:0009103">
    <property type="term" value="P:lipopolysaccharide biosynthetic process"/>
    <property type="evidence" value="ECO:0007669"/>
    <property type="project" value="UniProtKB-ARBA"/>
</dbReference>
<feature type="transmembrane region" description="Helical" evidence="10">
    <location>
        <begin position="166"/>
        <end position="182"/>
    </location>
</feature>
<dbReference type="InterPro" id="IPR050297">
    <property type="entry name" value="LipidA_mod_glycosyltrf_83"/>
</dbReference>
<sequence length="603" mass="68250">MEPRKNVFSYFVIILYITAVLYTLISGVTALGEGQEYPYLLQGVFLVMLLAVWLALNGITGMLARFDIGNRLKAREQVLKYAEAAVVILVLAAGFIIRIRYLQSMPMEPESDYKTYYEIADLINRGTLLKEGPGYCDYIAMFPHVFGYPYVLAVLFRIFGTSVQTAQYFNVVLAMGTVFLAYRTGKAAGGRICGLSALFLTAFWPSQILYINMVASEYLFSFLLMLCLYLFVKTIKEYPPDTKKPVRGVLLHFAIGVLLAVTAAVRPMALILLITIVICILPQKMRLPVKLPSDQPLSLRILGKGWMRCLVIVITYFCVSNFFSMGISYTIDQKTASGTSSFGYNLLVGLNEESYGGWNQEDADYLYGAMEQTGSATQAHIACRDLALERLKNPKGIFNLFVHKFQALWANDDYGSTWNILFMDQQGTLTPAREKFLYGVRDISNLFYLTLVALAGVEGIFLWKRGNGITFPFILIFVGTAGMHLFVESQNRYHYHALFMFVLLAGFTIKEVYEMNRCKVLASREEKERCLLEKQEDEKKMEVLLNEEEELKKRREEAMRCGFDMMDALKKGYVTVSVSEAYEKDGTPDPSEPDKEKEDGQKG</sequence>
<feature type="transmembrane region" description="Helical" evidence="10">
    <location>
        <begin position="37"/>
        <end position="60"/>
    </location>
</feature>
<comment type="caution">
    <text evidence="11">The sequence shown here is derived from an EMBL/GenBank/DDBJ whole genome shotgun (WGS) entry which is preliminary data.</text>
</comment>
<evidence type="ECO:0000313" key="12">
    <source>
        <dbReference type="Proteomes" id="UP000245412"/>
    </source>
</evidence>
<feature type="transmembrane region" description="Helical" evidence="10">
    <location>
        <begin position="446"/>
        <end position="463"/>
    </location>
</feature>
<feature type="transmembrane region" description="Helical" evidence="10">
    <location>
        <begin position="493"/>
        <end position="509"/>
    </location>
</feature>
<evidence type="ECO:0000256" key="8">
    <source>
        <dbReference type="SAM" id="Coils"/>
    </source>
</evidence>
<proteinExistence type="predicted"/>
<evidence type="ECO:0000256" key="10">
    <source>
        <dbReference type="SAM" id="Phobius"/>
    </source>
</evidence>
<gene>
    <name evidence="11" type="ORF">C7383_110106</name>
</gene>
<organism evidence="11 12">
    <name type="scientific">Murimonas intestini</name>
    <dbReference type="NCBI Taxonomy" id="1337051"/>
    <lineage>
        <taxon>Bacteria</taxon>
        <taxon>Bacillati</taxon>
        <taxon>Bacillota</taxon>
        <taxon>Clostridia</taxon>
        <taxon>Lachnospirales</taxon>
        <taxon>Lachnospiraceae</taxon>
        <taxon>Murimonas</taxon>
    </lineage>
</organism>
<evidence type="ECO:0000313" key="11">
    <source>
        <dbReference type="EMBL" id="PWJ74066.1"/>
    </source>
</evidence>
<evidence type="ECO:0000256" key="9">
    <source>
        <dbReference type="SAM" id="MobiDB-lite"/>
    </source>
</evidence>
<evidence type="ECO:0000256" key="2">
    <source>
        <dbReference type="ARBA" id="ARBA00022475"/>
    </source>
</evidence>
<feature type="transmembrane region" description="Helical" evidence="10">
    <location>
        <begin position="188"/>
        <end position="206"/>
    </location>
</feature>
<dbReference type="Proteomes" id="UP000245412">
    <property type="component" value="Unassembled WGS sequence"/>
</dbReference>
<feature type="transmembrane region" description="Helical" evidence="10">
    <location>
        <begin position="255"/>
        <end position="281"/>
    </location>
</feature>
<keyword evidence="3 11" id="KW-0328">Glycosyltransferase</keyword>
<keyword evidence="12" id="KW-1185">Reference proteome</keyword>
<evidence type="ECO:0000256" key="4">
    <source>
        <dbReference type="ARBA" id="ARBA00022679"/>
    </source>
</evidence>
<comment type="subcellular location">
    <subcellularLocation>
        <location evidence="1">Cell membrane</location>
        <topology evidence="1">Multi-pass membrane protein</topology>
    </subcellularLocation>
</comment>
<keyword evidence="2" id="KW-1003">Cell membrane</keyword>
<evidence type="ECO:0000256" key="5">
    <source>
        <dbReference type="ARBA" id="ARBA00022692"/>
    </source>
</evidence>
<reference evidence="11 12" key="1">
    <citation type="submission" date="2018-05" db="EMBL/GenBank/DDBJ databases">
        <authorList>
            <person name="Goeker M."/>
            <person name="Huntemann M."/>
            <person name="Clum A."/>
            <person name="Pillay M."/>
            <person name="Palaniappan K."/>
            <person name="Varghese N."/>
            <person name="Mikhailova N."/>
            <person name="Stamatis D."/>
            <person name="Reddy T."/>
            <person name="Daum C."/>
            <person name="Shapiro N."/>
            <person name="Ivanova N."/>
            <person name="Kyrpides N."/>
            <person name="Woyke T."/>
        </authorList>
    </citation>
    <scope>NUCLEOTIDE SEQUENCE [LARGE SCALE GENOMIC DNA]</scope>
    <source>
        <strain evidence="11 12">DSM 26524</strain>
    </source>
</reference>
<keyword evidence="7 10" id="KW-0472">Membrane</keyword>
<keyword evidence="4" id="KW-0808">Transferase</keyword>
<feature type="transmembrane region" description="Helical" evidence="10">
    <location>
        <begin position="309"/>
        <end position="331"/>
    </location>
</feature>
<dbReference type="AlphaFoldDB" id="A0AB73T1R3"/>
<dbReference type="RefSeq" id="WP_109747405.1">
    <property type="nucleotide sequence ID" value="NZ_JANKBI010000009.1"/>
</dbReference>